<feature type="compositionally biased region" description="Polar residues" evidence="1">
    <location>
        <begin position="493"/>
        <end position="538"/>
    </location>
</feature>
<dbReference type="EMBL" id="CAXKWB010006802">
    <property type="protein sequence ID" value="CAL4084453.1"/>
    <property type="molecule type" value="Genomic_DNA"/>
</dbReference>
<gene>
    <name evidence="3" type="ORF">MNOR_LOCUS12425</name>
</gene>
<feature type="region of interest" description="Disordered" evidence="1">
    <location>
        <begin position="550"/>
        <end position="581"/>
    </location>
</feature>
<proteinExistence type="predicted"/>
<name>A0AAV2QFN0_MEGNR</name>
<feature type="transmembrane region" description="Helical" evidence="2">
    <location>
        <begin position="274"/>
        <end position="303"/>
    </location>
</feature>
<evidence type="ECO:0000256" key="1">
    <source>
        <dbReference type="SAM" id="MobiDB-lite"/>
    </source>
</evidence>
<keyword evidence="4" id="KW-1185">Reference proteome</keyword>
<evidence type="ECO:0000256" key="2">
    <source>
        <dbReference type="SAM" id="Phobius"/>
    </source>
</evidence>
<organism evidence="3 4">
    <name type="scientific">Meganyctiphanes norvegica</name>
    <name type="common">Northern krill</name>
    <name type="synonym">Thysanopoda norvegica</name>
    <dbReference type="NCBI Taxonomy" id="48144"/>
    <lineage>
        <taxon>Eukaryota</taxon>
        <taxon>Metazoa</taxon>
        <taxon>Ecdysozoa</taxon>
        <taxon>Arthropoda</taxon>
        <taxon>Crustacea</taxon>
        <taxon>Multicrustacea</taxon>
        <taxon>Malacostraca</taxon>
        <taxon>Eumalacostraca</taxon>
        <taxon>Eucarida</taxon>
        <taxon>Euphausiacea</taxon>
        <taxon>Euphausiidae</taxon>
        <taxon>Meganyctiphanes</taxon>
    </lineage>
</organism>
<evidence type="ECO:0000313" key="4">
    <source>
        <dbReference type="Proteomes" id="UP001497623"/>
    </source>
</evidence>
<feature type="region of interest" description="Disordered" evidence="1">
    <location>
        <begin position="594"/>
        <end position="629"/>
    </location>
</feature>
<feature type="compositionally biased region" description="Polar residues" evidence="1">
    <location>
        <begin position="451"/>
        <end position="469"/>
    </location>
</feature>
<reference evidence="3 4" key="1">
    <citation type="submission" date="2024-05" db="EMBL/GenBank/DDBJ databases">
        <authorList>
            <person name="Wallberg A."/>
        </authorList>
    </citation>
    <scope>NUCLEOTIDE SEQUENCE [LARGE SCALE GENOMIC DNA]</scope>
</reference>
<evidence type="ECO:0000313" key="3">
    <source>
        <dbReference type="EMBL" id="CAL4084453.1"/>
    </source>
</evidence>
<evidence type="ECO:0008006" key="5">
    <source>
        <dbReference type="Google" id="ProtNLM"/>
    </source>
</evidence>
<keyword evidence="2" id="KW-1133">Transmembrane helix</keyword>
<keyword evidence="2" id="KW-0472">Membrane</keyword>
<dbReference type="Proteomes" id="UP001497623">
    <property type="component" value="Unassembled WGS sequence"/>
</dbReference>
<accession>A0AAV2QFN0</accession>
<protein>
    <recommendedName>
        <fullName evidence="5">CUB domain-containing protein</fullName>
    </recommendedName>
</protein>
<sequence>MLGGCGGVASVVRLSPLPSVGIILGIILAQMQPSATYKMASLDPDGDCNQTIYLENGAKSSAILRLTKHDFYNTSKPMICTVTFKAPQHSWSGLTGVLEEVDLRRYNDTANHHLAESYCVDYVKVIAGTVNGPTHVHSSPVAYEQCGTWSVKPEQRLNRNGIHHKELFGYYESQTSQVREMQVEVSIGQKDGIHQVPYKKNWGRHRGFTFVVTAYRYSFGESTCVAGFRSCGRTDWHSGQHHCVHESLWCDRHINCGQMENRDENSCHTEGREMWGGLVTVMAGPWVGAALLLMLVLGGFLCWRRTRPAGPPPEPQPQPQDINSYAESYEVSSTLSSAHHMAIQVRVVCNSNHACHNNRTGGPIFVDHPPSYDSLFPQGPPETYGPTQSNPPVSIATSNSTLFTPTTSAGASSSSAASLPRGARRALRNNRANNTLTPNLSGARPKRNNSRYHNVSTTGCQSVGSSNPSPSFPLHRQTSSASNSSATLAEHMATSNSSTTGYHSVSLRDTASVSYSSLPSSQNSTDPHPQANQNGSRFTTFPRACKKISISKNAHSGKNVRNEANQRNANNQPIMHNNDPREVVSILNNRQVLYESRRSEDSTESISGVDHEDESTSQSGAGSKSASQALLVDESPSLSSIHDTSHMEYSVHPHEHRAEISREVDTLDSMADISEIPDSRADFSEMSDNNSELSRIPSLDLPGPPDCRANKSRTHKRETLASPNTDEDKSMQAEVPDGT</sequence>
<feature type="compositionally biased region" description="Low complexity" evidence="1">
    <location>
        <begin position="429"/>
        <end position="440"/>
    </location>
</feature>
<feature type="region of interest" description="Disordered" evidence="1">
    <location>
        <begin position="376"/>
        <end position="538"/>
    </location>
</feature>
<keyword evidence="2" id="KW-0812">Transmembrane</keyword>
<feature type="compositionally biased region" description="Low complexity" evidence="1">
    <location>
        <begin position="405"/>
        <end position="421"/>
    </location>
</feature>
<feature type="region of interest" description="Disordered" evidence="1">
    <location>
        <begin position="670"/>
        <end position="739"/>
    </location>
</feature>
<dbReference type="AlphaFoldDB" id="A0AAV2QFN0"/>
<feature type="compositionally biased region" description="Polar residues" evidence="1">
    <location>
        <begin position="385"/>
        <end position="404"/>
    </location>
</feature>
<feature type="compositionally biased region" description="Low complexity" evidence="1">
    <location>
        <begin position="478"/>
        <end position="487"/>
    </location>
</feature>
<feature type="compositionally biased region" description="Low complexity" evidence="1">
    <location>
        <begin position="562"/>
        <end position="572"/>
    </location>
</feature>
<feature type="compositionally biased region" description="Low complexity" evidence="1">
    <location>
        <begin position="616"/>
        <end position="629"/>
    </location>
</feature>
<comment type="caution">
    <text evidence="3">The sequence shown here is derived from an EMBL/GenBank/DDBJ whole genome shotgun (WGS) entry which is preliminary data.</text>
</comment>